<evidence type="ECO:0000313" key="2">
    <source>
        <dbReference type="Proteomes" id="UP000245626"/>
    </source>
</evidence>
<dbReference type="EMBL" id="KZ819774">
    <property type="protein sequence ID" value="PWN52487.1"/>
    <property type="molecule type" value="Genomic_DNA"/>
</dbReference>
<dbReference type="Proteomes" id="UP000245626">
    <property type="component" value="Unassembled WGS sequence"/>
</dbReference>
<gene>
    <name evidence="1" type="ORF">IE53DRAFT_367155</name>
</gene>
<keyword evidence="2" id="KW-1185">Reference proteome</keyword>
<reference evidence="1 2" key="1">
    <citation type="journal article" date="2018" name="Mol. Biol. Evol.">
        <title>Broad Genomic Sampling Reveals a Smut Pathogenic Ancestry of the Fungal Clade Ustilaginomycotina.</title>
        <authorList>
            <person name="Kijpornyongpan T."/>
            <person name="Mondo S.J."/>
            <person name="Barry K."/>
            <person name="Sandor L."/>
            <person name="Lee J."/>
            <person name="Lipzen A."/>
            <person name="Pangilinan J."/>
            <person name="LaButti K."/>
            <person name="Hainaut M."/>
            <person name="Henrissat B."/>
            <person name="Grigoriev I.V."/>
            <person name="Spatafora J.W."/>
            <person name="Aime M.C."/>
        </authorList>
    </citation>
    <scope>NUCLEOTIDE SEQUENCE [LARGE SCALE GENOMIC DNA]</scope>
    <source>
        <strain evidence="1 2">SA 807</strain>
    </source>
</reference>
<organism evidence="1 2">
    <name type="scientific">Violaceomyces palustris</name>
    <dbReference type="NCBI Taxonomy" id="1673888"/>
    <lineage>
        <taxon>Eukaryota</taxon>
        <taxon>Fungi</taxon>
        <taxon>Dikarya</taxon>
        <taxon>Basidiomycota</taxon>
        <taxon>Ustilaginomycotina</taxon>
        <taxon>Ustilaginomycetes</taxon>
        <taxon>Violaceomycetales</taxon>
        <taxon>Violaceomycetaceae</taxon>
        <taxon>Violaceomyces</taxon>
    </lineage>
</organism>
<protein>
    <submittedName>
        <fullName evidence="1">Uncharacterized protein</fullName>
    </submittedName>
</protein>
<accession>A0ACD0P362</accession>
<proteinExistence type="predicted"/>
<evidence type="ECO:0000313" key="1">
    <source>
        <dbReference type="EMBL" id="PWN52487.1"/>
    </source>
</evidence>
<name>A0ACD0P362_9BASI</name>
<sequence>MSYQAPRTGAQGGPVGAFSNRPPVMEYICAECSATNEIRPREPIRCRECGHRVMYKKRTKRMLILLTSSCTIPQPRCTSKRVESHGRRT</sequence>